<feature type="chain" id="PRO_5046148630" evidence="1">
    <location>
        <begin position="24"/>
        <end position="369"/>
    </location>
</feature>
<comment type="caution">
    <text evidence="3">The sequence shown here is derived from an EMBL/GenBank/DDBJ whole genome shotgun (WGS) entry which is preliminary data.</text>
</comment>
<evidence type="ECO:0000313" key="3">
    <source>
        <dbReference type="EMBL" id="MBD2842101.1"/>
    </source>
</evidence>
<keyword evidence="1" id="KW-0732">Signal</keyword>
<gene>
    <name evidence="3" type="ORF">IB285_07500</name>
</gene>
<organism evidence="3 4">
    <name type="scientific">Erythrobacter rubeus</name>
    <dbReference type="NCBI Taxonomy" id="2760803"/>
    <lineage>
        <taxon>Bacteria</taxon>
        <taxon>Pseudomonadati</taxon>
        <taxon>Pseudomonadota</taxon>
        <taxon>Alphaproteobacteria</taxon>
        <taxon>Sphingomonadales</taxon>
        <taxon>Erythrobacteraceae</taxon>
        <taxon>Erythrobacter/Porphyrobacter group</taxon>
        <taxon>Erythrobacter</taxon>
    </lineage>
</organism>
<dbReference type="SUPFAM" id="SSF56601">
    <property type="entry name" value="beta-lactamase/transpeptidase-like"/>
    <property type="match status" value="1"/>
</dbReference>
<keyword evidence="4" id="KW-1185">Reference proteome</keyword>
<name>A0ABR8KVE7_9SPHN</name>
<dbReference type="Proteomes" id="UP000635384">
    <property type="component" value="Unassembled WGS sequence"/>
</dbReference>
<dbReference type="PANTHER" id="PTHR43283:SF18">
    <property type="match status" value="1"/>
</dbReference>
<feature type="signal peptide" evidence="1">
    <location>
        <begin position="1"/>
        <end position="23"/>
    </location>
</feature>
<evidence type="ECO:0000313" key="4">
    <source>
        <dbReference type="Proteomes" id="UP000635384"/>
    </source>
</evidence>
<accession>A0ABR8KVE7</accession>
<reference evidence="3 4" key="1">
    <citation type="submission" date="2020-09" db="EMBL/GenBank/DDBJ databases">
        <authorList>
            <person name="Yoon J.-W."/>
        </authorList>
    </citation>
    <scope>NUCLEOTIDE SEQUENCE [LARGE SCALE GENOMIC DNA]</scope>
    <source>
        <strain evidence="3 4">KMU-140</strain>
    </source>
</reference>
<dbReference type="PANTHER" id="PTHR43283">
    <property type="entry name" value="BETA-LACTAMASE-RELATED"/>
    <property type="match status" value="1"/>
</dbReference>
<dbReference type="InterPro" id="IPR001466">
    <property type="entry name" value="Beta-lactam-related"/>
</dbReference>
<dbReference type="EMBL" id="JACXLC010000001">
    <property type="protein sequence ID" value="MBD2842101.1"/>
    <property type="molecule type" value="Genomic_DNA"/>
</dbReference>
<dbReference type="InterPro" id="IPR050789">
    <property type="entry name" value="Diverse_Enzym_Activities"/>
</dbReference>
<sequence length="369" mass="41131">MFRYFAPAAAAALAHAVPQGAFSQEVAVTSAAERQAKLTKKVPLWLAQHDVPSVGIAYIEDGAISFVAHFGDQSWGYPANDKTLYNVASLTKPITAEVVMRLVHAGRFALDTPLIDHHVEEDVADDPRSAQLTPLLVMRHKTGFPNWRYETEGTLRFLRDPDTEVGYSGEGYEWMMKAAASAAGEDFEKLAETYLFEPADMPTTSYTLSSDFPGRLAVPYKAGEAPYNVVRREPSASDDLRTTPREYANFMLSVFEGDDVSKELRAQQFSIADDVRYRAACKGEERADFCPVRQGWGLGWTIYEWDDRRIFEHSGGDHGERTLALYDPDARRGMVILTNGANGFDVIRKIVDVLDDDERLIAFINAPFG</sequence>
<dbReference type="Gene3D" id="3.40.710.10">
    <property type="entry name" value="DD-peptidase/beta-lactamase superfamily"/>
    <property type="match status" value="1"/>
</dbReference>
<dbReference type="InterPro" id="IPR012338">
    <property type="entry name" value="Beta-lactam/transpept-like"/>
</dbReference>
<dbReference type="Pfam" id="PF00144">
    <property type="entry name" value="Beta-lactamase"/>
    <property type="match status" value="1"/>
</dbReference>
<dbReference type="RefSeq" id="WP_190787593.1">
    <property type="nucleotide sequence ID" value="NZ_JACXLC010000001.1"/>
</dbReference>
<proteinExistence type="predicted"/>
<evidence type="ECO:0000256" key="1">
    <source>
        <dbReference type="SAM" id="SignalP"/>
    </source>
</evidence>
<protein>
    <submittedName>
        <fullName evidence="3">Beta-lactamase family protein</fullName>
    </submittedName>
</protein>
<feature type="domain" description="Beta-lactamase-related" evidence="2">
    <location>
        <begin position="47"/>
        <end position="344"/>
    </location>
</feature>
<evidence type="ECO:0000259" key="2">
    <source>
        <dbReference type="Pfam" id="PF00144"/>
    </source>
</evidence>